<dbReference type="InterPro" id="IPR031328">
    <property type="entry name" value="Ephrin"/>
</dbReference>
<dbReference type="Pfam" id="PF00812">
    <property type="entry name" value="Ephrin"/>
    <property type="match status" value="1"/>
</dbReference>
<keyword evidence="5" id="KW-0325">Glycoprotein</keyword>
<gene>
    <name evidence="8" type="ORF">BIW11_02659</name>
</gene>
<dbReference type="GO" id="GO:0007411">
    <property type="term" value="P:axon guidance"/>
    <property type="evidence" value="ECO:0007669"/>
    <property type="project" value="TreeGrafter"/>
</dbReference>
<dbReference type="InParanoid" id="A0A1V9XZE3"/>
<keyword evidence="2" id="KW-0732">Signal</keyword>
<comment type="caution">
    <text evidence="8">The sequence shown here is derived from an EMBL/GenBank/DDBJ whole genome shotgun (WGS) entry which is preliminary data.</text>
</comment>
<keyword evidence="9" id="KW-1185">Reference proteome</keyword>
<dbReference type="PROSITE" id="PS51551">
    <property type="entry name" value="EPHRIN_RBD_2"/>
    <property type="match status" value="1"/>
</dbReference>
<accession>A0A1V9XZE3</accession>
<evidence type="ECO:0000313" key="9">
    <source>
        <dbReference type="Proteomes" id="UP000192247"/>
    </source>
</evidence>
<sequence length="237" mass="26222">MCHRSFTPQPGGHEFRPGRDYFLISTSSGRPDGLMQERGGACREHNMRLVLKICCKPPQPSATFADQGSVHGRTESQESGVATAQVGVDPIAENLGSNSSLLETSFTTQPTGQHHRSIYGVGYRYRSGVRDREIDGPVNTEERRHIDSNRRLVPTGQTLLPLEHPKAFKDQRQPRFGASSAFVNLPCPAIKESFTDGGLTGQRKGPFIFSWADERPTLQWTESPHTAGIQCGCLYRL</sequence>
<keyword evidence="3" id="KW-0472">Membrane</keyword>
<evidence type="ECO:0000256" key="1">
    <source>
        <dbReference type="ARBA" id="ARBA00004370"/>
    </source>
</evidence>
<dbReference type="GO" id="GO:0048013">
    <property type="term" value="P:ephrin receptor signaling pathway"/>
    <property type="evidence" value="ECO:0007669"/>
    <property type="project" value="TreeGrafter"/>
</dbReference>
<evidence type="ECO:0000256" key="3">
    <source>
        <dbReference type="ARBA" id="ARBA00023136"/>
    </source>
</evidence>
<dbReference type="PANTHER" id="PTHR11304:SF29">
    <property type="entry name" value="EPHRIN"/>
    <property type="match status" value="1"/>
</dbReference>
<evidence type="ECO:0000259" key="7">
    <source>
        <dbReference type="PROSITE" id="PS51551"/>
    </source>
</evidence>
<dbReference type="Gene3D" id="2.60.40.420">
    <property type="entry name" value="Cupredoxins - blue copper proteins"/>
    <property type="match status" value="1"/>
</dbReference>
<evidence type="ECO:0000256" key="5">
    <source>
        <dbReference type="ARBA" id="ARBA00023180"/>
    </source>
</evidence>
<evidence type="ECO:0000256" key="6">
    <source>
        <dbReference type="PROSITE-ProRule" id="PRU00884"/>
    </source>
</evidence>
<evidence type="ECO:0000313" key="8">
    <source>
        <dbReference type="EMBL" id="OQR78830.1"/>
    </source>
</evidence>
<organism evidence="8 9">
    <name type="scientific">Tropilaelaps mercedesae</name>
    <dbReference type="NCBI Taxonomy" id="418985"/>
    <lineage>
        <taxon>Eukaryota</taxon>
        <taxon>Metazoa</taxon>
        <taxon>Ecdysozoa</taxon>
        <taxon>Arthropoda</taxon>
        <taxon>Chelicerata</taxon>
        <taxon>Arachnida</taxon>
        <taxon>Acari</taxon>
        <taxon>Parasitiformes</taxon>
        <taxon>Mesostigmata</taxon>
        <taxon>Gamasina</taxon>
        <taxon>Dermanyssoidea</taxon>
        <taxon>Laelapidae</taxon>
        <taxon>Tropilaelaps</taxon>
    </lineage>
</organism>
<dbReference type="PANTHER" id="PTHR11304">
    <property type="entry name" value="EPHRIN"/>
    <property type="match status" value="1"/>
</dbReference>
<proteinExistence type="inferred from homology"/>
<dbReference type="EMBL" id="MNPL01001767">
    <property type="protein sequence ID" value="OQR78830.1"/>
    <property type="molecule type" value="Genomic_DNA"/>
</dbReference>
<reference evidence="8 9" key="1">
    <citation type="journal article" date="2017" name="Gigascience">
        <title>Draft genome of the honey bee ectoparasitic mite, Tropilaelaps mercedesae, is shaped by the parasitic life history.</title>
        <authorList>
            <person name="Dong X."/>
            <person name="Armstrong S.D."/>
            <person name="Xia D."/>
            <person name="Makepeace B.L."/>
            <person name="Darby A.C."/>
            <person name="Kadowaki T."/>
        </authorList>
    </citation>
    <scope>NUCLEOTIDE SEQUENCE [LARGE SCALE GENOMIC DNA]</scope>
    <source>
        <strain evidence="8">Wuxi-XJTLU</strain>
    </source>
</reference>
<dbReference type="Proteomes" id="UP000192247">
    <property type="component" value="Unassembled WGS sequence"/>
</dbReference>
<evidence type="ECO:0000256" key="2">
    <source>
        <dbReference type="ARBA" id="ARBA00022729"/>
    </source>
</evidence>
<keyword evidence="4" id="KW-1015">Disulfide bond</keyword>
<comment type="similarity">
    <text evidence="6">Belongs to the ephrin family.</text>
</comment>
<comment type="caution">
    <text evidence="6">Lacks conserved residue(s) required for the propagation of feature annotation.</text>
</comment>
<dbReference type="GO" id="GO:0046875">
    <property type="term" value="F:ephrin receptor binding"/>
    <property type="evidence" value="ECO:0007669"/>
    <property type="project" value="TreeGrafter"/>
</dbReference>
<evidence type="ECO:0000256" key="4">
    <source>
        <dbReference type="ARBA" id="ARBA00023157"/>
    </source>
</evidence>
<dbReference type="InterPro" id="IPR008972">
    <property type="entry name" value="Cupredoxin"/>
</dbReference>
<dbReference type="AlphaFoldDB" id="A0A1V9XZE3"/>
<dbReference type="SUPFAM" id="SSF49503">
    <property type="entry name" value="Cupredoxins"/>
    <property type="match status" value="1"/>
</dbReference>
<feature type="domain" description="Ephrin RBD" evidence="7">
    <location>
        <begin position="1"/>
        <end position="53"/>
    </location>
</feature>
<dbReference type="GO" id="GO:0005886">
    <property type="term" value="C:plasma membrane"/>
    <property type="evidence" value="ECO:0007669"/>
    <property type="project" value="TreeGrafter"/>
</dbReference>
<protein>
    <submittedName>
        <fullName evidence="8">Origin recognition complex subunit 5-like</fullName>
    </submittedName>
</protein>
<dbReference type="OrthoDB" id="6250301at2759"/>
<dbReference type="InterPro" id="IPR001799">
    <property type="entry name" value="Ephrin_RBD"/>
</dbReference>
<name>A0A1V9XZE3_9ACAR</name>
<comment type="subcellular location">
    <subcellularLocation>
        <location evidence="1">Membrane</location>
    </subcellularLocation>
</comment>
<dbReference type="STRING" id="418985.A0A1V9XZE3"/>